<accession>A0A3D9XNN1</accession>
<evidence type="ECO:0000313" key="4">
    <source>
        <dbReference type="Proteomes" id="UP000256941"/>
    </source>
</evidence>
<reference evidence="3 4" key="1">
    <citation type="submission" date="2018-08" db="EMBL/GenBank/DDBJ databases">
        <title>Genomic Encyclopedia of Archaeal and Bacterial Type Strains, Phase II (KMG-II): from individual species to whole genera.</title>
        <authorList>
            <person name="Goeker M."/>
        </authorList>
    </citation>
    <scope>NUCLEOTIDE SEQUENCE [LARGE SCALE GENOMIC DNA]</scope>
    <source>
        <strain evidence="1 4">DSM 17099</strain>
        <strain evidence="2 3">DSM 582</strain>
    </source>
</reference>
<dbReference type="Proteomes" id="UP000256941">
    <property type="component" value="Unassembled WGS sequence"/>
</dbReference>
<dbReference type="Proteomes" id="UP000256794">
    <property type="component" value="Unassembled WGS sequence"/>
</dbReference>
<dbReference type="PIRSF" id="PIRSF028301">
    <property type="entry name" value="UCP028301"/>
    <property type="match status" value="1"/>
</dbReference>
<dbReference type="PANTHER" id="PTHR35850">
    <property type="entry name" value="CYTOPLASMIC PROTEIN-RELATED"/>
    <property type="match status" value="1"/>
</dbReference>
<evidence type="ECO:0000313" key="2">
    <source>
        <dbReference type="EMBL" id="REG52475.1"/>
    </source>
</evidence>
<dbReference type="AlphaFoldDB" id="A0A3D9XNN1"/>
<dbReference type="RefSeq" id="WP_036760983.1">
    <property type="nucleotide sequence ID" value="NZ_CP035284.1"/>
</dbReference>
<evidence type="ECO:0000313" key="3">
    <source>
        <dbReference type="Proteomes" id="UP000256794"/>
    </source>
</evidence>
<comment type="caution">
    <text evidence="1">The sequence shown here is derived from an EMBL/GenBank/DDBJ whole genome shotgun (WGS) entry which is preliminary data.</text>
</comment>
<dbReference type="NCBIfam" id="TIGR03358">
    <property type="entry name" value="VI_chp_5"/>
    <property type="match status" value="1"/>
</dbReference>
<dbReference type="EMBL" id="QUMX01000008">
    <property type="protein sequence ID" value="REG52475.1"/>
    <property type="molecule type" value="Genomic_DNA"/>
</dbReference>
<dbReference type="Pfam" id="PF05591">
    <property type="entry name" value="T6SS_VipA"/>
    <property type="match status" value="1"/>
</dbReference>
<dbReference type="InterPro" id="IPR008312">
    <property type="entry name" value="T6SS_TssB1"/>
</dbReference>
<dbReference type="OrthoDB" id="9789942at2"/>
<name>A0A3D9XNN1_PARVE</name>
<protein>
    <submittedName>
        <fullName evidence="1">Type VI secretion system protein ImpB</fullName>
    </submittedName>
</protein>
<proteinExistence type="predicted"/>
<keyword evidence="3" id="KW-1185">Reference proteome</keyword>
<organism evidence="1 4">
    <name type="scientific">Paracoccus versutus</name>
    <name type="common">Thiobacillus versutus</name>
    <dbReference type="NCBI Taxonomy" id="34007"/>
    <lineage>
        <taxon>Bacteria</taxon>
        <taxon>Pseudomonadati</taxon>
        <taxon>Pseudomonadota</taxon>
        <taxon>Alphaproteobacteria</taxon>
        <taxon>Rhodobacterales</taxon>
        <taxon>Paracoccaceae</taxon>
        <taxon>Paracoccus</taxon>
    </lineage>
</organism>
<evidence type="ECO:0000313" key="1">
    <source>
        <dbReference type="EMBL" id="REF69772.1"/>
    </source>
</evidence>
<dbReference type="EMBL" id="QTUJ01000002">
    <property type="protein sequence ID" value="REF69772.1"/>
    <property type="molecule type" value="Genomic_DNA"/>
</dbReference>
<dbReference type="PANTHER" id="PTHR35850:SF1">
    <property type="entry name" value="TYPE VI SECRETION SYSTEM SHEATH PROTEIN TSSB1"/>
    <property type="match status" value="1"/>
</dbReference>
<sequence>MSESKAKVIERNRAPRVQIAYDVEHYGSPTTIELPFVMGVMADLAGKSTSREAQKPPAERSFVEVDAGRFPAFMEALSPRVTARIPNRLPRKEGEEAGAEEEEMFVDLTFRNMGDFAPDRIAEQIPELAELMKMRRKLEELLSYMDGKASAEKRIAQLLNDEPLLARVAEQAVAPGGDGTEG</sequence>
<gene>
    <name evidence="2" type="ORF">ATH84_100847</name>
    <name evidence="1" type="ORF">BDD41_2487</name>
</gene>
<accession>A0A3E0CAM9</accession>